<reference evidence="2" key="1">
    <citation type="submission" date="2019-11" db="EMBL/GenBank/DDBJ databases">
        <authorList>
            <person name="Kojima H."/>
        </authorList>
    </citation>
    <scope>NUCLEOTIDE SEQUENCE</scope>
    <source>
        <strain evidence="2">H1576</strain>
    </source>
</reference>
<dbReference type="PROSITE" id="PS50206">
    <property type="entry name" value="RHODANESE_3"/>
    <property type="match status" value="1"/>
</dbReference>
<dbReference type="PANTHER" id="PTHR43031:SF1">
    <property type="entry name" value="PYRIDINE NUCLEOTIDE-DISULPHIDE OXIDOREDUCTASE"/>
    <property type="match status" value="1"/>
</dbReference>
<proteinExistence type="predicted"/>
<reference evidence="2" key="2">
    <citation type="submission" date="2021-04" db="EMBL/GenBank/DDBJ databases">
        <title>Isolation and characterization of a novel species of the genus Sulfurimonas.</title>
        <authorList>
            <person name="Fukui M."/>
        </authorList>
    </citation>
    <scope>NUCLEOTIDE SEQUENCE</scope>
    <source>
        <strain evidence="2">H1576</strain>
    </source>
</reference>
<dbReference type="AlphaFoldDB" id="A0A975GBX1"/>
<organism evidence="2 3">
    <name type="scientific">Sulfurimonas aquatica</name>
    <dbReference type="NCBI Taxonomy" id="2672570"/>
    <lineage>
        <taxon>Bacteria</taxon>
        <taxon>Pseudomonadati</taxon>
        <taxon>Campylobacterota</taxon>
        <taxon>Epsilonproteobacteria</taxon>
        <taxon>Campylobacterales</taxon>
        <taxon>Sulfurimonadaceae</taxon>
        <taxon>Sulfurimonas</taxon>
    </lineage>
</organism>
<dbReference type="Pfam" id="PF00581">
    <property type="entry name" value="Rhodanese"/>
    <property type="match status" value="1"/>
</dbReference>
<dbReference type="Gene3D" id="3.40.250.10">
    <property type="entry name" value="Rhodanese-like domain"/>
    <property type="match status" value="1"/>
</dbReference>
<dbReference type="SMART" id="SM00450">
    <property type="entry name" value="RHOD"/>
    <property type="match status" value="1"/>
</dbReference>
<keyword evidence="3" id="KW-1185">Reference proteome</keyword>
<dbReference type="PANTHER" id="PTHR43031">
    <property type="entry name" value="FAD-DEPENDENT OXIDOREDUCTASE"/>
    <property type="match status" value="1"/>
</dbReference>
<dbReference type="InterPro" id="IPR036873">
    <property type="entry name" value="Rhodanese-like_dom_sf"/>
</dbReference>
<dbReference type="RefSeq" id="WP_207561937.1">
    <property type="nucleotide sequence ID" value="NZ_CP046072.1"/>
</dbReference>
<name>A0A975GBX1_9BACT</name>
<dbReference type="EMBL" id="CP046072">
    <property type="protein sequence ID" value="QSZ40659.1"/>
    <property type="molecule type" value="Genomic_DNA"/>
</dbReference>
<accession>A0A975GBX1</accession>
<sequence>MKKIILLLICSYVIVFAETLMLTYDNYLSAFTYEERKAMKISSVELAVMLEEGEAQLVDIRFKEEYAAWHMPFSINIPINELPKRLNELDKSKVIVTACPHKDRAIMARTFLKLKGYNTRYLVDGLVGFAEYLRGDNAREFIQEYNLLNSK</sequence>
<dbReference type="KEGG" id="saqt:GJV85_00500"/>
<dbReference type="Proteomes" id="UP000671852">
    <property type="component" value="Chromosome"/>
</dbReference>
<dbReference type="InterPro" id="IPR050229">
    <property type="entry name" value="GlpE_sulfurtransferase"/>
</dbReference>
<feature type="domain" description="Rhodanese" evidence="1">
    <location>
        <begin position="51"/>
        <end position="138"/>
    </location>
</feature>
<protein>
    <submittedName>
        <fullName evidence="2">Rhodanese-like domain-containing protein</fullName>
    </submittedName>
</protein>
<evidence type="ECO:0000313" key="3">
    <source>
        <dbReference type="Proteomes" id="UP000671852"/>
    </source>
</evidence>
<evidence type="ECO:0000313" key="2">
    <source>
        <dbReference type="EMBL" id="QSZ40659.1"/>
    </source>
</evidence>
<gene>
    <name evidence="2" type="ORF">GJV85_00500</name>
</gene>
<evidence type="ECO:0000259" key="1">
    <source>
        <dbReference type="PROSITE" id="PS50206"/>
    </source>
</evidence>
<dbReference type="CDD" id="cd00158">
    <property type="entry name" value="RHOD"/>
    <property type="match status" value="1"/>
</dbReference>
<dbReference type="SUPFAM" id="SSF52821">
    <property type="entry name" value="Rhodanese/Cell cycle control phosphatase"/>
    <property type="match status" value="1"/>
</dbReference>
<dbReference type="InterPro" id="IPR001763">
    <property type="entry name" value="Rhodanese-like_dom"/>
</dbReference>